<dbReference type="InterPro" id="IPR011041">
    <property type="entry name" value="Quinoprot_gluc/sorb_DH_b-prop"/>
</dbReference>
<dbReference type="PANTHER" id="PTHR19328:SF75">
    <property type="entry name" value="ALDOSE SUGAR DEHYDROGENASE YLII"/>
    <property type="match status" value="1"/>
</dbReference>
<gene>
    <name evidence="1" type="ORF">OFUS_LOCUS21595</name>
</gene>
<dbReference type="SUPFAM" id="SSF50952">
    <property type="entry name" value="Soluble quinoprotein glucose dehydrogenase"/>
    <property type="match status" value="1"/>
</dbReference>
<organism evidence="1 2">
    <name type="scientific">Owenia fusiformis</name>
    <name type="common">Polychaete worm</name>
    <dbReference type="NCBI Taxonomy" id="6347"/>
    <lineage>
        <taxon>Eukaryota</taxon>
        <taxon>Metazoa</taxon>
        <taxon>Spiralia</taxon>
        <taxon>Lophotrochozoa</taxon>
        <taxon>Annelida</taxon>
        <taxon>Polychaeta</taxon>
        <taxon>Sedentaria</taxon>
        <taxon>Canalipalpata</taxon>
        <taxon>Sabellida</taxon>
        <taxon>Oweniida</taxon>
        <taxon>Oweniidae</taxon>
        <taxon>Owenia</taxon>
    </lineage>
</organism>
<dbReference type="InterPro" id="IPR012938">
    <property type="entry name" value="Glc/Sorbosone_DH"/>
</dbReference>
<dbReference type="EMBL" id="CAIIXF020000010">
    <property type="protein sequence ID" value="CAH1797275.1"/>
    <property type="molecule type" value="Genomic_DNA"/>
</dbReference>
<proteinExistence type="predicted"/>
<dbReference type="AlphaFoldDB" id="A0A8J1TYU9"/>
<evidence type="ECO:0000313" key="2">
    <source>
        <dbReference type="Proteomes" id="UP000749559"/>
    </source>
</evidence>
<sequence length="715" mass="79803">MECSPHAYELLLLKSPDTWGKMVANPQSALCRDQCIQMINECPFMKTQQTFMQEDDATIARMTAEEYCDNVQDRRHTTTTAKYNKMCYPGYTNHPWSDVSPSNADNDSPGCFCVENIQTSGIYQAIALIHANDNSGRMFVGQQNGVVSILKTDENGRIAPVLKPFLNIEDNVYMRGEQGFLGMAFHPDHVNNRRFFVYYSRRRPRMFGNVAANTRISEFLIDSENPDMIDPNTERLILDLPQPWPNHNGGMLSFGTDGYLYLFTGDGGSAKDPLGSGQDKGSLLGKVLRIDVSNTSVPYTIPPGNPFISETGTRPEIYAYGMRNPWRADFDDGNLKTGRNRGRIFVADVGQWKWEEVDLLKKGGNFGWNSREGYECFTSQCGKIGPEILPIFAYDHKEGVSIDGIQLYRGARNPNYEGSLIVGDLEFPRFGRTLWKLTDIGAANWTSKKIGVCSDSVCDTSLGYASNAQTLDGRLLSFGKDQNSELYILHGMASGSVIQRFADPFRRTDPIGTKIVCRLDVVVAVEMSCNDDTYMAKVKASLISIVMNMKFGYKLTVIIFAKNIKVEIETLIDESITLKDIFELMDNKIKICIKRQKRKPANLKRLLSKANSYIGQWPPERTIFIVIVKSENNIPKQNRKIRLLQTQAMLTFVTPSTNATVLSKLETLSGNPVISLDAAGFKTSPVLQPGVGFIVIRSIDMKQCTAGGNQGSNTA</sequence>
<dbReference type="Proteomes" id="UP000749559">
    <property type="component" value="Unassembled WGS sequence"/>
</dbReference>
<comment type="caution">
    <text evidence="1">The sequence shown here is derived from an EMBL/GenBank/DDBJ whole genome shotgun (WGS) entry which is preliminary data.</text>
</comment>
<accession>A0A8J1TYU9</accession>
<keyword evidence="2" id="KW-1185">Reference proteome</keyword>
<dbReference type="PANTHER" id="PTHR19328">
    <property type="entry name" value="HEDGEHOG-INTERACTING PROTEIN"/>
    <property type="match status" value="1"/>
</dbReference>
<dbReference type="Gene3D" id="2.120.10.30">
    <property type="entry name" value="TolB, C-terminal domain"/>
    <property type="match status" value="1"/>
</dbReference>
<evidence type="ECO:0000313" key="1">
    <source>
        <dbReference type="EMBL" id="CAH1797275.1"/>
    </source>
</evidence>
<dbReference type="Pfam" id="PF07995">
    <property type="entry name" value="GSDH"/>
    <property type="match status" value="1"/>
</dbReference>
<protein>
    <submittedName>
        <fullName evidence="1">Uncharacterized protein</fullName>
    </submittedName>
</protein>
<name>A0A8J1TYU9_OWEFU</name>
<reference evidence="1" key="1">
    <citation type="submission" date="2022-03" db="EMBL/GenBank/DDBJ databases">
        <authorList>
            <person name="Martin C."/>
        </authorList>
    </citation>
    <scope>NUCLEOTIDE SEQUENCE</scope>
</reference>
<dbReference type="OrthoDB" id="10266706at2759"/>
<dbReference type="InterPro" id="IPR011042">
    <property type="entry name" value="6-blade_b-propeller_TolB-like"/>
</dbReference>